<proteinExistence type="predicted"/>
<dbReference type="EMBL" id="KQ086097">
    <property type="protein sequence ID" value="KLO08302.1"/>
    <property type="molecule type" value="Genomic_DNA"/>
</dbReference>
<feature type="domain" description="F-box" evidence="1">
    <location>
        <begin position="125"/>
        <end position="177"/>
    </location>
</feature>
<dbReference type="InterPro" id="IPR001810">
    <property type="entry name" value="F-box_dom"/>
</dbReference>
<dbReference type="Pfam" id="PF12937">
    <property type="entry name" value="F-box-like"/>
    <property type="match status" value="1"/>
</dbReference>
<keyword evidence="3" id="KW-1185">Reference proteome</keyword>
<evidence type="ECO:0000259" key="1">
    <source>
        <dbReference type="Pfam" id="PF12937"/>
    </source>
</evidence>
<dbReference type="AlphaFoldDB" id="A0A0H2RA82"/>
<accession>A0A0H2RA82</accession>
<name>A0A0H2RA82_9AGAM</name>
<evidence type="ECO:0000313" key="3">
    <source>
        <dbReference type="Proteomes" id="UP000053477"/>
    </source>
</evidence>
<dbReference type="InterPro" id="IPR036047">
    <property type="entry name" value="F-box-like_dom_sf"/>
</dbReference>
<dbReference type="OrthoDB" id="2884925at2759"/>
<protein>
    <recommendedName>
        <fullName evidence="1">F-box domain-containing protein</fullName>
    </recommendedName>
</protein>
<dbReference type="Gene3D" id="1.20.1280.50">
    <property type="match status" value="1"/>
</dbReference>
<organism evidence="2 3">
    <name type="scientific">Schizopora paradoxa</name>
    <dbReference type="NCBI Taxonomy" id="27342"/>
    <lineage>
        <taxon>Eukaryota</taxon>
        <taxon>Fungi</taxon>
        <taxon>Dikarya</taxon>
        <taxon>Basidiomycota</taxon>
        <taxon>Agaricomycotina</taxon>
        <taxon>Agaricomycetes</taxon>
        <taxon>Hymenochaetales</taxon>
        <taxon>Schizoporaceae</taxon>
        <taxon>Schizopora</taxon>
    </lineage>
</organism>
<dbReference type="SUPFAM" id="SSF81383">
    <property type="entry name" value="F-box domain"/>
    <property type="match status" value="1"/>
</dbReference>
<sequence>MYSRFQLNRKGKEVPDVLLALEKAARAPNIHKVDLQQAFGWDNWSAFRTVYGRCGGEDSSATPDSDADMSIRIVDAESTARFMTSVFEVDAIVKMLTVLLEFANGLQAKFKLSHEHIASKLSKGINSLPEELLTKIFQFAVWGEGRNGGKQAVRLSHVCRSFRGIALEKPGLWTTLFSGASETQLETFISRGGPNQEYHAFLHFNPLINRHGQRLFSSICRPIIPRWKSLTLSQEYQDYYEDRASIGGVAWAMREFVEFLIKEGLQLPILEEMHIDGDDDDYYRDVPDIEDYDWASNLRVFRCSYFLPDLSPNLTSVSTFVLTQRFRGYSHPPTLKPIFDSLLAMPNLSSFDLELYDSDNTASDSERPWLLCPTITSFRLRLRNFDIFDFRFQAEDSCITILMDTLRMPSLEQVSISVGAKEMIHLKDKLKSEANSNKWSRSLFKLSSTLLPKHFSDSTKMMSLSCKLECGDYADSCLTYVPPAEMGLFNIPLERILHIRSVTVSSFVPVFFVQDPGDGGIPSSIISESCQLREFNFIECENMTSVDLEGTVDSLESLGVWKHIERVTVQGSNHLVYDEALDVIGKEKLQFLR</sequence>
<reference evidence="2 3" key="1">
    <citation type="submission" date="2015-04" db="EMBL/GenBank/DDBJ databases">
        <title>Complete genome sequence of Schizopora paradoxa KUC8140, a cosmopolitan wood degrader in East Asia.</title>
        <authorList>
            <consortium name="DOE Joint Genome Institute"/>
            <person name="Min B."/>
            <person name="Park H."/>
            <person name="Jang Y."/>
            <person name="Kim J.-J."/>
            <person name="Kim K.H."/>
            <person name="Pangilinan J."/>
            <person name="Lipzen A."/>
            <person name="Riley R."/>
            <person name="Grigoriev I.V."/>
            <person name="Spatafora J.W."/>
            <person name="Choi I.-G."/>
        </authorList>
    </citation>
    <scope>NUCLEOTIDE SEQUENCE [LARGE SCALE GENOMIC DNA]</scope>
    <source>
        <strain evidence="2 3">KUC8140</strain>
    </source>
</reference>
<evidence type="ECO:0000313" key="2">
    <source>
        <dbReference type="EMBL" id="KLO08302.1"/>
    </source>
</evidence>
<dbReference type="Proteomes" id="UP000053477">
    <property type="component" value="Unassembled WGS sequence"/>
</dbReference>
<dbReference type="InParanoid" id="A0A0H2RA82"/>
<gene>
    <name evidence="2" type="ORF">SCHPADRAFT_1001047</name>
</gene>